<dbReference type="Proteomes" id="UP000289323">
    <property type="component" value="Unassembled WGS sequence"/>
</dbReference>
<dbReference type="EMBL" id="OUUZ01000013">
    <property type="protein sequence ID" value="SPQ24494.1"/>
    <property type="molecule type" value="Genomic_DNA"/>
</dbReference>
<sequence>MAGLAFVAAAGGADRHNLRVRRIKGTVKKALKESQETGMITASRMPTAIEILALRYVSPKGEGNPTINAMLAELGLAHYNNAKAVDVASGAGHVTTANDIAIKTLEAEMTRTQNLTQDLLKWA</sequence>
<accession>A0A3S4BMY5</accession>
<evidence type="ECO:0000313" key="2">
    <source>
        <dbReference type="Proteomes" id="UP000289323"/>
    </source>
</evidence>
<reference evidence="1 2" key="1">
    <citation type="submission" date="2018-04" db="EMBL/GenBank/DDBJ databases">
        <authorList>
            <person name="Huttner S."/>
            <person name="Dainat J."/>
        </authorList>
    </citation>
    <scope>NUCLEOTIDE SEQUENCE [LARGE SCALE GENOMIC DNA]</scope>
</reference>
<organism evidence="1 2">
    <name type="scientific">Thermothielavioides terrestris</name>
    <dbReference type="NCBI Taxonomy" id="2587410"/>
    <lineage>
        <taxon>Eukaryota</taxon>
        <taxon>Fungi</taxon>
        <taxon>Dikarya</taxon>
        <taxon>Ascomycota</taxon>
        <taxon>Pezizomycotina</taxon>
        <taxon>Sordariomycetes</taxon>
        <taxon>Sordariomycetidae</taxon>
        <taxon>Sordariales</taxon>
        <taxon>Chaetomiaceae</taxon>
        <taxon>Thermothielavioides</taxon>
    </lineage>
</organism>
<protein>
    <submittedName>
        <fullName evidence="1">57c71e95-b115-40e7-ae60-d42b27d180b6</fullName>
    </submittedName>
</protein>
<evidence type="ECO:0000313" key="1">
    <source>
        <dbReference type="EMBL" id="SPQ24494.1"/>
    </source>
</evidence>
<proteinExistence type="predicted"/>
<dbReference type="AlphaFoldDB" id="A0A3S4BMY5"/>
<gene>
    <name evidence="1" type="ORF">TT172_LOCUS6913</name>
</gene>
<name>A0A3S4BMY5_9PEZI</name>